<name>A0A183ENZ2_9BILA</name>
<accession>A0A183ENZ2</accession>
<evidence type="ECO:0000313" key="1">
    <source>
        <dbReference type="WBParaSite" id="GPUH_0002271001-mRNA-1"/>
    </source>
</evidence>
<sequence length="82" mass="9432">LNLPRNCFIIQHCYISAKELPPTEFYGYGFGLTVQKAVCAASKEFVERISEYAKDKRRKNAQKVEPRNGVFCEKFPKNARST</sequence>
<protein>
    <submittedName>
        <fullName evidence="1">Alba domain-containing protein</fullName>
    </submittedName>
</protein>
<reference evidence="1" key="1">
    <citation type="submission" date="2016-06" db="UniProtKB">
        <authorList>
            <consortium name="WormBaseParasite"/>
        </authorList>
    </citation>
    <scope>IDENTIFICATION</scope>
</reference>
<organism evidence="1">
    <name type="scientific">Gongylonema pulchrum</name>
    <dbReference type="NCBI Taxonomy" id="637853"/>
    <lineage>
        <taxon>Eukaryota</taxon>
        <taxon>Metazoa</taxon>
        <taxon>Ecdysozoa</taxon>
        <taxon>Nematoda</taxon>
        <taxon>Chromadorea</taxon>
        <taxon>Rhabditida</taxon>
        <taxon>Spirurina</taxon>
        <taxon>Spiruromorpha</taxon>
        <taxon>Spiruroidea</taxon>
        <taxon>Gongylonematidae</taxon>
        <taxon>Gongylonema</taxon>
    </lineage>
</organism>
<dbReference type="WBParaSite" id="GPUH_0002271001-mRNA-1">
    <property type="protein sequence ID" value="GPUH_0002271001-mRNA-1"/>
    <property type="gene ID" value="GPUH_0002271001"/>
</dbReference>
<dbReference type="AlphaFoldDB" id="A0A183ENZ2"/>
<proteinExistence type="predicted"/>